<feature type="region of interest" description="Disordered" evidence="1">
    <location>
        <begin position="100"/>
        <end position="128"/>
    </location>
</feature>
<dbReference type="Proteomes" id="UP000738349">
    <property type="component" value="Unassembled WGS sequence"/>
</dbReference>
<dbReference type="AlphaFoldDB" id="A0A9P9FET0"/>
<organism evidence="2 3">
    <name type="scientific">Dactylonectria macrodidyma</name>
    <dbReference type="NCBI Taxonomy" id="307937"/>
    <lineage>
        <taxon>Eukaryota</taxon>
        <taxon>Fungi</taxon>
        <taxon>Dikarya</taxon>
        <taxon>Ascomycota</taxon>
        <taxon>Pezizomycotina</taxon>
        <taxon>Sordariomycetes</taxon>
        <taxon>Hypocreomycetidae</taxon>
        <taxon>Hypocreales</taxon>
        <taxon>Nectriaceae</taxon>
        <taxon>Dactylonectria</taxon>
    </lineage>
</organism>
<feature type="compositionally biased region" description="Polar residues" evidence="1">
    <location>
        <begin position="351"/>
        <end position="367"/>
    </location>
</feature>
<gene>
    <name evidence="2" type="ORF">EDB81DRAFT_878962</name>
</gene>
<feature type="compositionally biased region" description="Basic residues" evidence="1">
    <location>
        <begin position="119"/>
        <end position="128"/>
    </location>
</feature>
<accession>A0A9P9FET0</accession>
<evidence type="ECO:0000313" key="2">
    <source>
        <dbReference type="EMBL" id="KAH7160611.1"/>
    </source>
</evidence>
<sequence>MAQGALLNYMLGELQQNGTVFDCKAQFPDGMSIHDFATKVGDTFQLHAKFDFKKEPTKIARGIVTALTKEQGAKFPIWFNGIQNKISQVSGSSTAISATNANGKRATEGNDTTPAPTPKKPRKPRRTKAQIQADLLAQQSLEQSQKQPVVGGNQVLAAATIPKQTPNKAKGNGNATPVTQSSENTFTIQDNSLGVQNNNFGIQNNNIGFENNYTLANKAQAPKAPSFKRKINNEKTETRPAKRSNVVQPDADSAFGEHVGTGMGQMSLLTPPESGLPEINALFPVAQIANMGQESPATDTTGKVFYGGNGMAFPVPNLVTDPAAHVTKTVVAQPTPIAKTTTTQPAATTTSSGMKLQNSMESTSSEPSKLPSMLAAGPIEGAAPESNTISSGVNAYFFNQANTTALQAAFEGLPKHNVIGFIAEKNKRQNAVDGKIEPELAVDQSALTLTGEEEASLFGDELDEAMEIEEAEVTQQAQYPNQERINELTRLDSSLPLSVINSFINPHKDCPYSAVKEVMAYGNYGDQSHLLFDQTCRALAKEEYDAQCRTNFQINETDKPEWDPTIRNAEKRSRKKKQRAEEQKSSQQQQANSQPPVPKTQSIQANQDVQNNISDAILDEEAKQLELNAQLERELMAAMELDDEPIPEATTNTQPEIASDVISANQWEPAPEVTTTTQPETTSDITKANQLEPIPEMTTNNQFKTTSDATYANQGEPTPEVATNSQSDATLDATYGANQWMPSPDMNLEDHFRGAYQDWQFANGNYENYHKNPYSDSVISEEE</sequence>
<dbReference type="OrthoDB" id="5106935at2759"/>
<protein>
    <submittedName>
        <fullName evidence="2">Uncharacterized protein</fullName>
    </submittedName>
</protein>
<comment type="caution">
    <text evidence="2">The sequence shown here is derived from an EMBL/GenBank/DDBJ whole genome shotgun (WGS) entry which is preliminary data.</text>
</comment>
<keyword evidence="3" id="KW-1185">Reference proteome</keyword>
<proteinExistence type="predicted"/>
<evidence type="ECO:0000313" key="3">
    <source>
        <dbReference type="Proteomes" id="UP000738349"/>
    </source>
</evidence>
<feature type="compositionally biased region" description="Basic and acidic residues" evidence="1">
    <location>
        <begin position="557"/>
        <end position="571"/>
    </location>
</feature>
<dbReference type="EMBL" id="JAGMUV010000004">
    <property type="protein sequence ID" value="KAH7160611.1"/>
    <property type="molecule type" value="Genomic_DNA"/>
</dbReference>
<feature type="region of interest" description="Disordered" evidence="1">
    <location>
        <begin position="339"/>
        <end position="370"/>
    </location>
</feature>
<name>A0A9P9FET0_9HYPO</name>
<reference evidence="2" key="1">
    <citation type="journal article" date="2021" name="Nat. Commun.">
        <title>Genetic determinants of endophytism in the Arabidopsis root mycobiome.</title>
        <authorList>
            <person name="Mesny F."/>
            <person name="Miyauchi S."/>
            <person name="Thiergart T."/>
            <person name="Pickel B."/>
            <person name="Atanasova L."/>
            <person name="Karlsson M."/>
            <person name="Huettel B."/>
            <person name="Barry K.W."/>
            <person name="Haridas S."/>
            <person name="Chen C."/>
            <person name="Bauer D."/>
            <person name="Andreopoulos W."/>
            <person name="Pangilinan J."/>
            <person name="LaButti K."/>
            <person name="Riley R."/>
            <person name="Lipzen A."/>
            <person name="Clum A."/>
            <person name="Drula E."/>
            <person name="Henrissat B."/>
            <person name="Kohler A."/>
            <person name="Grigoriev I.V."/>
            <person name="Martin F.M."/>
            <person name="Hacquard S."/>
        </authorList>
    </citation>
    <scope>NUCLEOTIDE SEQUENCE</scope>
    <source>
        <strain evidence="2">MPI-CAGE-AT-0147</strain>
    </source>
</reference>
<feature type="compositionally biased region" description="Low complexity" evidence="1">
    <location>
        <begin position="339"/>
        <end position="350"/>
    </location>
</feature>
<feature type="region of interest" description="Disordered" evidence="1">
    <location>
        <begin position="557"/>
        <end position="601"/>
    </location>
</feature>
<evidence type="ECO:0000256" key="1">
    <source>
        <dbReference type="SAM" id="MobiDB-lite"/>
    </source>
</evidence>